<sequence length="319" mass="32888">MDLDLARIDQAHRIIDPVFSDTPQYEDPQLRDAVGRRVLVKVETLNPIRSFKGRGVDFALHSAEPGSTVVCSSSGNFGQAVAYVGRSRGLHVRVYSPPTVNEAKRARMEAFGATVVTTGPEASAPRDASREFAASTPGAVLLEDGREPAIAEGAGTIGVELLRSGPVDAVVLPIGDGSLITGVALWVRHHAPGTRIVGVNPSTAPSMHDSVRAGHPVTAVPTSTFPEGIDIPTPHAESVDRVRELVDEIVLVDEGAMRSAMGLIARHLGVLPEPAGAAGLAAIAGGGIDGSRVATVVTGANPSPTTLAALAAGLADDAR</sequence>
<reference evidence="5 6" key="1">
    <citation type="submission" date="2019-02" db="EMBL/GenBank/DDBJ databases">
        <title>Sequencing the genomes of 1000 actinobacteria strains.</title>
        <authorList>
            <person name="Klenk H.-P."/>
        </authorList>
    </citation>
    <scope>NUCLEOTIDE SEQUENCE [LARGE SCALE GENOMIC DNA]</scope>
    <source>
        <strain evidence="5 6">DSM 45779</strain>
    </source>
</reference>
<name>A0A4Q7UVR1_PSEST</name>
<dbReference type="PANTHER" id="PTHR48078:SF17">
    <property type="entry name" value="THREONINE DEHYDRATASE"/>
    <property type="match status" value="1"/>
</dbReference>
<keyword evidence="2" id="KW-0663">Pyridoxal phosphate</keyword>
<gene>
    <name evidence="5" type="ORF">EV383_1901</name>
</gene>
<organism evidence="5 6">
    <name type="scientific">Pseudonocardia sediminis</name>
    <dbReference type="NCBI Taxonomy" id="1397368"/>
    <lineage>
        <taxon>Bacteria</taxon>
        <taxon>Bacillati</taxon>
        <taxon>Actinomycetota</taxon>
        <taxon>Actinomycetes</taxon>
        <taxon>Pseudonocardiales</taxon>
        <taxon>Pseudonocardiaceae</taxon>
        <taxon>Pseudonocardia</taxon>
    </lineage>
</organism>
<evidence type="ECO:0000256" key="1">
    <source>
        <dbReference type="ARBA" id="ARBA00001933"/>
    </source>
</evidence>
<evidence type="ECO:0000256" key="3">
    <source>
        <dbReference type="ARBA" id="ARBA00023239"/>
    </source>
</evidence>
<comment type="caution">
    <text evidence="5">The sequence shown here is derived from an EMBL/GenBank/DDBJ whole genome shotgun (WGS) entry which is preliminary data.</text>
</comment>
<accession>A0A4Q7UVR1</accession>
<dbReference type="InterPro" id="IPR001926">
    <property type="entry name" value="TrpB-like_PALP"/>
</dbReference>
<dbReference type="PANTHER" id="PTHR48078">
    <property type="entry name" value="THREONINE DEHYDRATASE, MITOCHONDRIAL-RELATED"/>
    <property type="match status" value="1"/>
</dbReference>
<evidence type="ECO:0000313" key="6">
    <source>
        <dbReference type="Proteomes" id="UP000291591"/>
    </source>
</evidence>
<dbReference type="GO" id="GO:0003941">
    <property type="term" value="F:L-serine ammonia-lyase activity"/>
    <property type="evidence" value="ECO:0007669"/>
    <property type="project" value="TreeGrafter"/>
</dbReference>
<dbReference type="GO" id="GO:0006565">
    <property type="term" value="P:L-serine catabolic process"/>
    <property type="evidence" value="ECO:0007669"/>
    <property type="project" value="TreeGrafter"/>
</dbReference>
<feature type="domain" description="Tryptophan synthase beta chain-like PALP" evidence="4">
    <location>
        <begin position="19"/>
        <end position="299"/>
    </location>
</feature>
<comment type="cofactor">
    <cofactor evidence="1">
        <name>pyridoxal 5'-phosphate</name>
        <dbReference type="ChEBI" id="CHEBI:597326"/>
    </cofactor>
</comment>
<keyword evidence="3" id="KW-0456">Lyase</keyword>
<keyword evidence="6" id="KW-1185">Reference proteome</keyword>
<proteinExistence type="predicted"/>
<dbReference type="InterPro" id="IPR050147">
    <property type="entry name" value="Ser/Thr_Dehydratase"/>
</dbReference>
<dbReference type="AlphaFoldDB" id="A0A4Q7UVR1"/>
<evidence type="ECO:0000313" key="5">
    <source>
        <dbReference type="EMBL" id="RZT85038.1"/>
    </source>
</evidence>
<dbReference type="RefSeq" id="WP_242622984.1">
    <property type="nucleotide sequence ID" value="NZ_SHKL01000001.1"/>
</dbReference>
<evidence type="ECO:0000259" key="4">
    <source>
        <dbReference type="Pfam" id="PF00291"/>
    </source>
</evidence>
<dbReference type="InterPro" id="IPR036052">
    <property type="entry name" value="TrpB-like_PALP_sf"/>
</dbReference>
<dbReference type="Proteomes" id="UP000291591">
    <property type="component" value="Unassembled WGS sequence"/>
</dbReference>
<dbReference type="GO" id="GO:0006567">
    <property type="term" value="P:L-threonine catabolic process"/>
    <property type="evidence" value="ECO:0007669"/>
    <property type="project" value="TreeGrafter"/>
</dbReference>
<dbReference type="Gene3D" id="3.40.50.1100">
    <property type="match status" value="2"/>
</dbReference>
<dbReference type="GO" id="GO:0009097">
    <property type="term" value="P:isoleucine biosynthetic process"/>
    <property type="evidence" value="ECO:0007669"/>
    <property type="project" value="TreeGrafter"/>
</dbReference>
<protein>
    <submittedName>
        <fullName evidence="5">Threonine dehydratase</fullName>
    </submittedName>
</protein>
<dbReference type="Pfam" id="PF00291">
    <property type="entry name" value="PALP"/>
    <property type="match status" value="1"/>
</dbReference>
<evidence type="ECO:0000256" key="2">
    <source>
        <dbReference type="ARBA" id="ARBA00022898"/>
    </source>
</evidence>
<dbReference type="GO" id="GO:0004794">
    <property type="term" value="F:threonine deaminase activity"/>
    <property type="evidence" value="ECO:0007669"/>
    <property type="project" value="TreeGrafter"/>
</dbReference>
<dbReference type="SUPFAM" id="SSF53686">
    <property type="entry name" value="Tryptophan synthase beta subunit-like PLP-dependent enzymes"/>
    <property type="match status" value="1"/>
</dbReference>
<dbReference type="EMBL" id="SHKL01000001">
    <property type="protein sequence ID" value="RZT85038.1"/>
    <property type="molecule type" value="Genomic_DNA"/>
</dbReference>